<feature type="region of interest" description="Disordered" evidence="1">
    <location>
        <begin position="29"/>
        <end position="122"/>
    </location>
</feature>
<dbReference type="RefSeq" id="XP_033578371.1">
    <property type="nucleotide sequence ID" value="XM_033713936.1"/>
</dbReference>
<dbReference type="Proteomes" id="UP000504636">
    <property type="component" value="Unplaced"/>
</dbReference>
<dbReference type="GeneID" id="54454829"/>
<feature type="compositionally biased region" description="Basic and acidic residues" evidence="1">
    <location>
        <begin position="39"/>
        <end position="49"/>
    </location>
</feature>
<dbReference type="EMBL" id="MU003698">
    <property type="protein sequence ID" value="KAF2811407.1"/>
    <property type="molecule type" value="Genomic_DNA"/>
</dbReference>
<proteinExistence type="predicted"/>
<reference evidence="4" key="2">
    <citation type="submission" date="2020-04" db="EMBL/GenBank/DDBJ databases">
        <authorList>
            <consortium name="NCBI Genome Project"/>
        </authorList>
    </citation>
    <scope>NUCLEOTIDE SEQUENCE</scope>
    <source>
        <strain evidence="4">CBS 304.34</strain>
    </source>
</reference>
<sequence>MPATPSLYVGDREPYELLILGCSCYNPSYCEPEGFTPEPPRRPERRAALENEGQDDSLEVERREQQAELDELYEEERVASQMKQESEAAENGDTKQNCEVEQEDDIEQKNEMRQDGQDYDWY</sequence>
<organism evidence="2">
    <name type="scientific">Mytilinidion resinicola</name>
    <dbReference type="NCBI Taxonomy" id="574789"/>
    <lineage>
        <taxon>Eukaryota</taxon>
        <taxon>Fungi</taxon>
        <taxon>Dikarya</taxon>
        <taxon>Ascomycota</taxon>
        <taxon>Pezizomycotina</taxon>
        <taxon>Dothideomycetes</taxon>
        <taxon>Pleosporomycetidae</taxon>
        <taxon>Mytilinidiales</taxon>
        <taxon>Mytilinidiaceae</taxon>
        <taxon>Mytilinidion</taxon>
    </lineage>
</organism>
<evidence type="ECO:0000313" key="2">
    <source>
        <dbReference type="EMBL" id="KAF2811407.1"/>
    </source>
</evidence>
<keyword evidence="3" id="KW-1185">Reference proteome</keyword>
<gene>
    <name evidence="2 4" type="ORF">BDZ99DRAFT_274823</name>
</gene>
<reference evidence="2 4" key="1">
    <citation type="journal article" date="2020" name="Stud. Mycol.">
        <title>101 Dothideomycetes genomes: a test case for predicting lifestyles and emergence of pathogens.</title>
        <authorList>
            <person name="Haridas S."/>
            <person name="Albert R."/>
            <person name="Binder M."/>
            <person name="Bloem J."/>
            <person name="Labutti K."/>
            <person name="Salamov A."/>
            <person name="Andreopoulos B."/>
            <person name="Baker S."/>
            <person name="Barry K."/>
            <person name="Bills G."/>
            <person name="Bluhm B."/>
            <person name="Cannon C."/>
            <person name="Castanera R."/>
            <person name="Culley D."/>
            <person name="Daum C."/>
            <person name="Ezra D."/>
            <person name="Gonzalez J."/>
            <person name="Henrissat B."/>
            <person name="Kuo A."/>
            <person name="Liang C."/>
            <person name="Lipzen A."/>
            <person name="Lutzoni F."/>
            <person name="Magnuson J."/>
            <person name="Mondo S."/>
            <person name="Nolan M."/>
            <person name="Ohm R."/>
            <person name="Pangilinan J."/>
            <person name="Park H.-J."/>
            <person name="Ramirez L."/>
            <person name="Alfaro M."/>
            <person name="Sun H."/>
            <person name="Tritt A."/>
            <person name="Yoshinaga Y."/>
            <person name="Zwiers L.-H."/>
            <person name="Turgeon B."/>
            <person name="Goodwin S."/>
            <person name="Spatafora J."/>
            <person name="Crous P."/>
            <person name="Grigoriev I."/>
        </authorList>
    </citation>
    <scope>NUCLEOTIDE SEQUENCE</scope>
    <source>
        <strain evidence="2 4">CBS 304.34</strain>
    </source>
</reference>
<accession>A0A6A6YU15</accession>
<protein>
    <submittedName>
        <fullName evidence="2 4">Uncharacterized protein</fullName>
    </submittedName>
</protein>
<dbReference type="AlphaFoldDB" id="A0A6A6YU15"/>
<feature type="compositionally biased region" description="Basic and acidic residues" evidence="1">
    <location>
        <begin position="107"/>
        <end position="116"/>
    </location>
</feature>
<evidence type="ECO:0000313" key="4">
    <source>
        <dbReference type="RefSeq" id="XP_033578371.1"/>
    </source>
</evidence>
<reference evidence="4" key="3">
    <citation type="submission" date="2025-04" db="UniProtKB">
        <authorList>
            <consortium name="RefSeq"/>
        </authorList>
    </citation>
    <scope>IDENTIFICATION</scope>
    <source>
        <strain evidence="4">CBS 304.34</strain>
    </source>
</reference>
<name>A0A6A6YU15_9PEZI</name>
<evidence type="ECO:0000256" key="1">
    <source>
        <dbReference type="SAM" id="MobiDB-lite"/>
    </source>
</evidence>
<evidence type="ECO:0000313" key="3">
    <source>
        <dbReference type="Proteomes" id="UP000504636"/>
    </source>
</evidence>